<evidence type="ECO:0000256" key="4">
    <source>
        <dbReference type="ARBA" id="ARBA00023136"/>
    </source>
</evidence>
<evidence type="ECO:0000313" key="8">
    <source>
        <dbReference type="Proteomes" id="UP000029665"/>
    </source>
</evidence>
<feature type="transmembrane region" description="Helical" evidence="5">
    <location>
        <begin position="285"/>
        <end position="308"/>
    </location>
</feature>
<name>A0A060STL8_PYCCI</name>
<dbReference type="InterPro" id="IPR020846">
    <property type="entry name" value="MFS_dom"/>
</dbReference>
<dbReference type="Gene3D" id="1.20.1250.20">
    <property type="entry name" value="MFS general substrate transporter like domains"/>
    <property type="match status" value="2"/>
</dbReference>
<feature type="transmembrane region" description="Helical" evidence="5">
    <location>
        <begin position="135"/>
        <end position="152"/>
    </location>
</feature>
<evidence type="ECO:0000256" key="1">
    <source>
        <dbReference type="ARBA" id="ARBA00004141"/>
    </source>
</evidence>
<accession>A0A060STL8</accession>
<keyword evidence="3 5" id="KW-1133">Transmembrane helix</keyword>
<evidence type="ECO:0000259" key="6">
    <source>
        <dbReference type="PROSITE" id="PS50850"/>
    </source>
</evidence>
<dbReference type="Proteomes" id="UP000029665">
    <property type="component" value="Unassembled WGS sequence"/>
</dbReference>
<proteinExistence type="predicted"/>
<feature type="transmembrane region" description="Helical" evidence="5">
    <location>
        <begin position="616"/>
        <end position="637"/>
    </location>
</feature>
<feature type="transmembrane region" description="Helical" evidence="5">
    <location>
        <begin position="12"/>
        <end position="31"/>
    </location>
</feature>
<dbReference type="AlphaFoldDB" id="A0A060STL8"/>
<feature type="transmembrane region" description="Helical" evidence="5">
    <location>
        <begin position="751"/>
        <end position="772"/>
    </location>
</feature>
<dbReference type="Pfam" id="PF12430">
    <property type="entry name" value="ABA_GPCR"/>
    <property type="match status" value="1"/>
</dbReference>
<sequence>MQAHTFSQSTLARLTVIGTVFLGILSGFGAIDTAWDFFPVLTQKARPYPTDEEVRTAESGLQRVREDLAQRQKELRLLQASKPAESSSVAQEITGLEALEYEMSRNLDSLKQRRTDARFSKTFVGRVFNWGGRLFSLYCIYRIFASLVNLILPRSPASAPGEATSTNADVISFVLAYLLSHLPFVHLQQDKIAVISRQISLGFVGIIILSSIRRVLRGVARLLRVTSRSLGASLMLLTLAQVMGIYLLSTLIQLRTSFPPPPVRPDMDADEGTVNLFSTLPEYQFFGPLFDGAFLLAAAVTAAARYVFEIGPGGFDIKLRQAPAETRGLGSARPVLTTSEEEAESERAIMAIAEKSQDTRSEKSTVVDSPTDLPYGDASHASEIALGKAATVEDFEEGGRRGWLVVLGCFIFSAATAGFALVSRRAGDRVIGVAYYVFQAWGVTEEYFRVHMFPGTSDSVLTMLGSLSSVLLTLVGVISGKLADRPFLAAGAILWVASMLASAFCTEIWQFFITMGVMQGVADALIFPIIVSVPAQWFKRYQGFATGIVVAGSSIGGAIASLIYRGLLSAVGLRTSLLIFTAIDVVSLGAAYFMIEERESASGKTRAAIVWFDVEFFRDPIFWSVAACFFFATFGYLTPIFLISTFTAEKVPGLPDLVGTLPVVVLNLSAALGRTLVGFAADIFGPVNSLLVAIVLSGLTQLVVWMFVSSYAGIMAFAILYGFFCGCLISLVSAVVVRIYGADRLAGLSGLLYLFNTPGYAAGAPLAGALLGATGNDWRVVAAYGGAVQIIGALCLIYARWKREPRLFAAY</sequence>
<feature type="transmembrane region" description="Helical" evidence="5">
    <location>
        <begin position="576"/>
        <end position="595"/>
    </location>
</feature>
<dbReference type="PANTHER" id="PTHR15948">
    <property type="entry name" value="G-PROTEIN COUPLED RECEPTOR 89-RELATED"/>
    <property type="match status" value="1"/>
</dbReference>
<feature type="transmembrane region" description="Helical" evidence="5">
    <location>
        <begin position="487"/>
        <end position="504"/>
    </location>
</feature>
<reference evidence="7" key="1">
    <citation type="submission" date="2014-01" db="EMBL/GenBank/DDBJ databases">
        <title>The genome of the white-rot fungus Pycnoporus cinnabarinus: a basidiomycete model with a versatile arsenal for lignocellulosic biomass breakdown.</title>
        <authorList>
            <person name="Levasseur A."/>
            <person name="Lomascolo A."/>
            <person name="Ruiz-Duenas F.J."/>
            <person name="Uzan E."/>
            <person name="Piumi F."/>
            <person name="Kues U."/>
            <person name="Ram A.F.J."/>
            <person name="Murat C."/>
            <person name="Haon M."/>
            <person name="Benoit I."/>
            <person name="Arfi Y."/>
            <person name="Chevret D."/>
            <person name="Drula E."/>
            <person name="Kwon M.J."/>
            <person name="Gouret P."/>
            <person name="Lesage-Meessen L."/>
            <person name="Lombard V."/>
            <person name="Mariette J."/>
            <person name="Noirot C."/>
            <person name="Park J."/>
            <person name="Patyshakuliyeva A."/>
            <person name="Wieneger R.A.B."/>
            <person name="Wosten H.A.B."/>
            <person name="Martin F."/>
            <person name="Coutinho P.M."/>
            <person name="de Vries R."/>
            <person name="Martinez A.T."/>
            <person name="Klopp C."/>
            <person name="Pontarotti P."/>
            <person name="Henrissat B."/>
            <person name="Record E."/>
        </authorList>
    </citation>
    <scope>NUCLEOTIDE SEQUENCE [LARGE SCALE GENOMIC DNA]</scope>
    <source>
        <strain evidence="7">BRFM137</strain>
    </source>
</reference>
<dbReference type="InterPro" id="IPR015672">
    <property type="entry name" value="GPHR/GTG"/>
</dbReference>
<feature type="transmembrane region" description="Helical" evidence="5">
    <location>
        <begin position="689"/>
        <end position="708"/>
    </location>
</feature>
<dbReference type="GO" id="GO:0016020">
    <property type="term" value="C:membrane"/>
    <property type="evidence" value="ECO:0007669"/>
    <property type="project" value="UniProtKB-SubCell"/>
</dbReference>
<dbReference type="InterPro" id="IPR036259">
    <property type="entry name" value="MFS_trans_sf"/>
</dbReference>
<dbReference type="InterPro" id="IPR025969">
    <property type="entry name" value="ABA_GPCR_dom"/>
</dbReference>
<feature type="transmembrane region" description="Helical" evidence="5">
    <location>
        <begin position="460"/>
        <end position="480"/>
    </location>
</feature>
<protein>
    <recommendedName>
        <fullName evidence="6">Major facilitator superfamily (MFS) profile domain-containing protein</fullName>
    </recommendedName>
</protein>
<feature type="transmembrane region" description="Helical" evidence="5">
    <location>
        <begin position="192"/>
        <end position="212"/>
    </location>
</feature>
<dbReference type="PROSITE" id="PS50850">
    <property type="entry name" value="MFS"/>
    <property type="match status" value="1"/>
</dbReference>
<dbReference type="InterPro" id="IPR022535">
    <property type="entry name" value="Golgi_pH-regulator_cons_dom"/>
</dbReference>
<dbReference type="OrthoDB" id="2213137at2759"/>
<keyword evidence="8" id="KW-1185">Reference proteome</keyword>
<feature type="transmembrane region" description="Helical" evidence="5">
    <location>
        <begin position="543"/>
        <end position="564"/>
    </location>
</feature>
<dbReference type="GO" id="GO:0022857">
    <property type="term" value="F:transmembrane transporter activity"/>
    <property type="evidence" value="ECO:0007669"/>
    <property type="project" value="InterPro"/>
</dbReference>
<keyword evidence="2 5" id="KW-0812">Transmembrane</keyword>
<dbReference type="EMBL" id="CCBP010000456">
    <property type="protein sequence ID" value="CDO77486.1"/>
    <property type="molecule type" value="Genomic_DNA"/>
</dbReference>
<dbReference type="Pfam" id="PF07690">
    <property type="entry name" value="MFS_1"/>
    <property type="match status" value="2"/>
</dbReference>
<feature type="transmembrane region" description="Helical" evidence="5">
    <location>
        <begin position="403"/>
        <end position="422"/>
    </location>
</feature>
<dbReference type="HOGENOM" id="CLU_347863_0_0_1"/>
<feature type="transmembrane region" description="Helical" evidence="5">
    <location>
        <begin position="778"/>
        <end position="799"/>
    </location>
</feature>
<dbReference type="PANTHER" id="PTHR15948:SF0">
    <property type="entry name" value="GOLGI PH REGULATOR A-RELATED"/>
    <property type="match status" value="1"/>
</dbReference>
<organism evidence="7 8">
    <name type="scientific">Pycnoporus cinnabarinus</name>
    <name type="common">Cinnabar-red polypore</name>
    <name type="synonym">Trametes cinnabarina</name>
    <dbReference type="NCBI Taxonomy" id="5643"/>
    <lineage>
        <taxon>Eukaryota</taxon>
        <taxon>Fungi</taxon>
        <taxon>Dikarya</taxon>
        <taxon>Basidiomycota</taxon>
        <taxon>Agaricomycotina</taxon>
        <taxon>Agaricomycetes</taxon>
        <taxon>Polyporales</taxon>
        <taxon>Polyporaceae</taxon>
        <taxon>Trametes</taxon>
    </lineage>
</organism>
<evidence type="ECO:0000313" key="7">
    <source>
        <dbReference type="EMBL" id="CDO77486.1"/>
    </source>
</evidence>
<evidence type="ECO:0000256" key="5">
    <source>
        <dbReference type="SAM" id="Phobius"/>
    </source>
</evidence>
<comment type="caution">
    <text evidence="7">The sequence shown here is derived from an EMBL/GenBank/DDBJ whole genome shotgun (WGS) entry which is preliminary data.</text>
</comment>
<feature type="transmembrane region" description="Helical" evidence="5">
    <location>
        <begin position="164"/>
        <end position="186"/>
    </location>
</feature>
<dbReference type="SUPFAM" id="SSF103473">
    <property type="entry name" value="MFS general substrate transporter"/>
    <property type="match status" value="1"/>
</dbReference>
<dbReference type="InterPro" id="IPR011701">
    <property type="entry name" value="MFS"/>
</dbReference>
<feature type="non-terminal residue" evidence="7">
    <location>
        <position position="1"/>
    </location>
</feature>
<gene>
    <name evidence="7" type="ORF">BN946_scf184902.g20</name>
</gene>
<evidence type="ECO:0000256" key="2">
    <source>
        <dbReference type="ARBA" id="ARBA00022692"/>
    </source>
</evidence>
<comment type="subcellular location">
    <subcellularLocation>
        <location evidence="1">Membrane</location>
        <topology evidence="1">Multi-pass membrane protein</topology>
    </subcellularLocation>
</comment>
<dbReference type="Pfam" id="PF12537">
    <property type="entry name" value="GPHR_N"/>
    <property type="match status" value="1"/>
</dbReference>
<feature type="transmembrane region" description="Helical" evidence="5">
    <location>
        <begin position="657"/>
        <end position="677"/>
    </location>
</feature>
<evidence type="ECO:0000256" key="3">
    <source>
        <dbReference type="ARBA" id="ARBA00022989"/>
    </source>
</evidence>
<feature type="transmembrane region" description="Helical" evidence="5">
    <location>
        <begin position="233"/>
        <end position="254"/>
    </location>
</feature>
<feature type="transmembrane region" description="Helical" evidence="5">
    <location>
        <begin position="510"/>
        <end position="531"/>
    </location>
</feature>
<feature type="transmembrane region" description="Helical" evidence="5">
    <location>
        <begin position="714"/>
        <end position="739"/>
    </location>
</feature>
<keyword evidence="4 5" id="KW-0472">Membrane</keyword>
<feature type="domain" description="Major facilitator superfamily (MFS) profile" evidence="6">
    <location>
        <begin position="401"/>
        <end position="804"/>
    </location>
</feature>